<reference evidence="4" key="1">
    <citation type="submission" date="2018-02" db="EMBL/GenBank/DDBJ databases">
        <authorList>
            <person name="Cohen D.B."/>
            <person name="Kent A.D."/>
        </authorList>
    </citation>
    <scope>NUCLEOTIDE SEQUENCE</scope>
</reference>
<dbReference type="InterPro" id="IPR044730">
    <property type="entry name" value="RNase_H-like_dom_plant"/>
</dbReference>
<accession>A0A2N9EV87</accession>
<dbReference type="InterPro" id="IPR026960">
    <property type="entry name" value="RVT-Znf"/>
</dbReference>
<dbReference type="Pfam" id="PF13966">
    <property type="entry name" value="zf-RVT"/>
    <property type="match status" value="1"/>
</dbReference>
<dbReference type="GO" id="GO:0003676">
    <property type="term" value="F:nucleic acid binding"/>
    <property type="evidence" value="ECO:0007669"/>
    <property type="project" value="InterPro"/>
</dbReference>
<evidence type="ECO:0000313" key="4">
    <source>
        <dbReference type="EMBL" id="SPC78610.1"/>
    </source>
</evidence>
<evidence type="ECO:0000256" key="1">
    <source>
        <dbReference type="SAM" id="MobiDB-lite"/>
    </source>
</evidence>
<gene>
    <name evidence="4" type="ORF">FSB_LOCUS6492</name>
</gene>
<dbReference type="PANTHER" id="PTHR47074:SF48">
    <property type="entry name" value="POLYNUCLEOTIDYL TRANSFERASE, RIBONUCLEASE H-LIKE SUPERFAMILY PROTEIN"/>
    <property type="match status" value="1"/>
</dbReference>
<feature type="compositionally biased region" description="Polar residues" evidence="1">
    <location>
        <begin position="397"/>
        <end position="408"/>
    </location>
</feature>
<dbReference type="Gene3D" id="3.30.420.10">
    <property type="entry name" value="Ribonuclease H-like superfamily/Ribonuclease H"/>
    <property type="match status" value="1"/>
</dbReference>
<feature type="domain" description="RNase H type-1" evidence="2">
    <location>
        <begin position="108"/>
        <end position="184"/>
    </location>
</feature>
<dbReference type="Pfam" id="PF13456">
    <property type="entry name" value="RVT_3"/>
    <property type="match status" value="1"/>
</dbReference>
<dbReference type="InterPro" id="IPR002156">
    <property type="entry name" value="RNaseH_domain"/>
</dbReference>
<proteinExistence type="predicted"/>
<feature type="domain" description="Reverse transcriptase zinc-binding" evidence="3">
    <location>
        <begin position="3"/>
        <end position="58"/>
    </location>
</feature>
<dbReference type="InterPro" id="IPR052929">
    <property type="entry name" value="RNase_H-like_EbsB-rel"/>
</dbReference>
<name>A0A2N9EV87_FAGSY</name>
<dbReference type="EMBL" id="OIVN01000337">
    <property type="protein sequence ID" value="SPC78610.1"/>
    <property type="molecule type" value="Genomic_DNA"/>
</dbReference>
<feature type="region of interest" description="Disordered" evidence="1">
    <location>
        <begin position="385"/>
        <end position="458"/>
    </location>
</feature>
<evidence type="ECO:0000259" key="2">
    <source>
        <dbReference type="Pfam" id="PF13456"/>
    </source>
</evidence>
<organism evidence="4">
    <name type="scientific">Fagus sylvatica</name>
    <name type="common">Beechnut</name>
    <dbReference type="NCBI Taxonomy" id="28930"/>
    <lineage>
        <taxon>Eukaryota</taxon>
        <taxon>Viridiplantae</taxon>
        <taxon>Streptophyta</taxon>
        <taxon>Embryophyta</taxon>
        <taxon>Tracheophyta</taxon>
        <taxon>Spermatophyta</taxon>
        <taxon>Magnoliopsida</taxon>
        <taxon>eudicotyledons</taxon>
        <taxon>Gunneridae</taxon>
        <taxon>Pentapetalae</taxon>
        <taxon>rosids</taxon>
        <taxon>fabids</taxon>
        <taxon>Fagales</taxon>
        <taxon>Fagaceae</taxon>
        <taxon>Fagus</taxon>
    </lineage>
</organism>
<dbReference type="SUPFAM" id="SSF53098">
    <property type="entry name" value="Ribonuclease H-like"/>
    <property type="match status" value="1"/>
</dbReference>
<dbReference type="GO" id="GO:0004523">
    <property type="term" value="F:RNA-DNA hybrid ribonuclease activity"/>
    <property type="evidence" value="ECO:0007669"/>
    <property type="project" value="InterPro"/>
</dbReference>
<dbReference type="AlphaFoldDB" id="A0A2N9EV87"/>
<evidence type="ECO:0008006" key="5">
    <source>
        <dbReference type="Google" id="ProtNLM"/>
    </source>
</evidence>
<protein>
    <recommendedName>
        <fullName evidence="5">Reverse transcriptase zinc-binding domain-containing protein</fullName>
    </recommendedName>
</protein>
<dbReference type="PANTHER" id="PTHR47074">
    <property type="entry name" value="BNAC02G40300D PROTEIN"/>
    <property type="match status" value="1"/>
</dbReference>
<dbReference type="InterPro" id="IPR012337">
    <property type="entry name" value="RNaseH-like_sf"/>
</dbReference>
<sequence length="458" mass="50909">MHERLKMFIWRIGSNILPTNLNFVQKVGYGDSVCPLCRLENESSVHLFFHCQSSKAIWFGQGWGFRPDSIPLANCLDIVKLVVTPPLPHGSINNRNLLCPPTGCVKLNTDAAVKPNSTSIAVVARDTNGYVLKAWACCVDMDDPVIVEAFAIKWALELAKEESFTNIIVESDSKICIDSLEREANTVAYTLASIDSSLHSSLSCNVHSLPLSVCESWQRDMLGENVTSWKVTQDALLNLKLESWTSLGFPMQEVPSLSPPYAYGREVAICKNEGVDEFEKLELGPLLRHPLVLHYFSLKSDVTQVFKITTEEVFPLLRDFMHKCKNKEIQLDGFLDFIVKKTSVESKEKLGLRIHSLGMHKNAIRKALNSEMAILKKPLEAMKSVSSSEEEKLDDANSPSQNVGSSDRVTCCPYPSEIEERTRLGLKGEMCGHPSPASGSPRHNESSGSSKKKKALKI</sequence>
<dbReference type="InterPro" id="IPR036397">
    <property type="entry name" value="RNaseH_sf"/>
</dbReference>
<dbReference type="CDD" id="cd06222">
    <property type="entry name" value="RNase_H_like"/>
    <property type="match status" value="1"/>
</dbReference>
<evidence type="ECO:0000259" key="3">
    <source>
        <dbReference type="Pfam" id="PF13966"/>
    </source>
</evidence>